<evidence type="ECO:0000256" key="1">
    <source>
        <dbReference type="SAM" id="Phobius"/>
    </source>
</evidence>
<reference evidence="2 3" key="1">
    <citation type="submission" date="2024-09" db="EMBL/GenBank/DDBJ databases">
        <authorList>
            <person name="Sun Q."/>
            <person name="Mori K."/>
        </authorList>
    </citation>
    <scope>NUCLEOTIDE SEQUENCE [LARGE SCALE GENOMIC DNA]</scope>
    <source>
        <strain evidence="2 3">TBRC 2205</strain>
    </source>
</reference>
<keyword evidence="3" id="KW-1185">Reference proteome</keyword>
<name>A0ABV6NXB5_9ACTN</name>
<proteinExistence type="predicted"/>
<evidence type="ECO:0000313" key="3">
    <source>
        <dbReference type="Proteomes" id="UP001589894"/>
    </source>
</evidence>
<dbReference type="EMBL" id="JBHLUE010000011">
    <property type="protein sequence ID" value="MFC0565415.1"/>
    <property type="molecule type" value="Genomic_DNA"/>
</dbReference>
<protein>
    <submittedName>
        <fullName evidence="2">Uncharacterized protein</fullName>
    </submittedName>
</protein>
<keyword evidence="1" id="KW-0472">Membrane</keyword>
<evidence type="ECO:0000313" key="2">
    <source>
        <dbReference type="EMBL" id="MFC0565415.1"/>
    </source>
</evidence>
<feature type="transmembrane region" description="Helical" evidence="1">
    <location>
        <begin position="34"/>
        <end position="58"/>
    </location>
</feature>
<organism evidence="2 3">
    <name type="scientific">Plantactinospora siamensis</name>
    <dbReference type="NCBI Taxonomy" id="555372"/>
    <lineage>
        <taxon>Bacteria</taxon>
        <taxon>Bacillati</taxon>
        <taxon>Actinomycetota</taxon>
        <taxon>Actinomycetes</taxon>
        <taxon>Micromonosporales</taxon>
        <taxon>Micromonosporaceae</taxon>
        <taxon>Plantactinospora</taxon>
    </lineage>
</organism>
<keyword evidence="1" id="KW-1133">Transmembrane helix</keyword>
<sequence length="84" mass="8930">MTIIPLPVSRRLPQGRNSPVRAAGDWWTRRRADILLWTLVAVVALAALGALAVTLGGAGGGPRGSERAGDTLELLNWCWSRLAG</sequence>
<keyword evidence="1" id="KW-0812">Transmembrane</keyword>
<dbReference type="RefSeq" id="WP_377339194.1">
    <property type="nucleotide sequence ID" value="NZ_JBHLUE010000011.1"/>
</dbReference>
<accession>A0ABV6NXB5</accession>
<dbReference type="Proteomes" id="UP001589894">
    <property type="component" value="Unassembled WGS sequence"/>
</dbReference>
<comment type="caution">
    <text evidence="2">The sequence shown here is derived from an EMBL/GenBank/DDBJ whole genome shotgun (WGS) entry which is preliminary data.</text>
</comment>
<gene>
    <name evidence="2" type="ORF">ACFFHU_14880</name>
</gene>